<keyword evidence="3" id="KW-1185">Reference proteome</keyword>
<dbReference type="InterPro" id="IPR051304">
    <property type="entry name" value="SCF_F-box_domain"/>
</dbReference>
<name>A0A0J8B2G8_BETVV</name>
<dbReference type="Gramene" id="KMS95314">
    <property type="protein sequence ID" value="KMS95314"/>
    <property type="gene ID" value="BVRB_009410"/>
</dbReference>
<dbReference type="InterPro" id="IPR005174">
    <property type="entry name" value="KIB1-4_b-propeller"/>
</dbReference>
<dbReference type="OrthoDB" id="638130at2759"/>
<dbReference type="Pfam" id="PF00646">
    <property type="entry name" value="F-box"/>
    <property type="match status" value="1"/>
</dbReference>
<dbReference type="SUPFAM" id="SSF101898">
    <property type="entry name" value="NHL repeat"/>
    <property type="match status" value="1"/>
</dbReference>
<dbReference type="InterPro" id="IPR001810">
    <property type="entry name" value="F-box_dom"/>
</dbReference>
<organism evidence="2 3">
    <name type="scientific">Beta vulgaris subsp. vulgaris</name>
    <name type="common">Beet</name>
    <dbReference type="NCBI Taxonomy" id="3555"/>
    <lineage>
        <taxon>Eukaryota</taxon>
        <taxon>Viridiplantae</taxon>
        <taxon>Streptophyta</taxon>
        <taxon>Embryophyta</taxon>
        <taxon>Tracheophyta</taxon>
        <taxon>Spermatophyta</taxon>
        <taxon>Magnoliopsida</taxon>
        <taxon>eudicotyledons</taxon>
        <taxon>Gunneridae</taxon>
        <taxon>Pentapetalae</taxon>
        <taxon>Caryophyllales</taxon>
        <taxon>Chenopodiaceae</taxon>
        <taxon>Betoideae</taxon>
        <taxon>Beta</taxon>
    </lineage>
</organism>
<dbReference type="PANTHER" id="PTHR47123">
    <property type="entry name" value="F-BOX PROTEIN SKIP23"/>
    <property type="match status" value="1"/>
</dbReference>
<dbReference type="EMBL" id="KQ090487">
    <property type="protein sequence ID" value="KMS95314.1"/>
    <property type="molecule type" value="Genomic_DNA"/>
</dbReference>
<gene>
    <name evidence="2" type="ORF">BVRB_009410</name>
</gene>
<dbReference type="InterPro" id="IPR036047">
    <property type="entry name" value="F-box-like_dom_sf"/>
</dbReference>
<dbReference type="Proteomes" id="UP000035740">
    <property type="component" value="Unassembled WGS sequence"/>
</dbReference>
<dbReference type="AlphaFoldDB" id="A0A0J8B2G8"/>
<dbReference type="SUPFAM" id="SSF81383">
    <property type="entry name" value="F-box domain"/>
    <property type="match status" value="1"/>
</dbReference>
<dbReference type="SMART" id="SM00256">
    <property type="entry name" value="FBOX"/>
    <property type="match status" value="1"/>
</dbReference>
<reference evidence="2 3" key="1">
    <citation type="journal article" date="2014" name="Nature">
        <title>The genome of the recently domesticated crop plant sugar beet (Beta vulgaris).</title>
        <authorList>
            <person name="Dohm J.C."/>
            <person name="Minoche A.E."/>
            <person name="Holtgrawe D."/>
            <person name="Capella-Gutierrez S."/>
            <person name="Zakrzewski F."/>
            <person name="Tafer H."/>
            <person name="Rupp O."/>
            <person name="Sorensen T.R."/>
            <person name="Stracke R."/>
            <person name="Reinhardt R."/>
            <person name="Goesmann A."/>
            <person name="Kraft T."/>
            <person name="Schulz B."/>
            <person name="Stadler P.F."/>
            <person name="Schmidt T."/>
            <person name="Gabaldon T."/>
            <person name="Lehrach H."/>
            <person name="Weisshaar B."/>
            <person name="Himmelbauer H."/>
        </authorList>
    </citation>
    <scope>NUCLEOTIDE SEQUENCE [LARGE SCALE GENOMIC DNA]</scope>
    <source>
        <tissue evidence="2">Taproot</tissue>
    </source>
</reference>
<evidence type="ECO:0000259" key="1">
    <source>
        <dbReference type="SMART" id="SM00256"/>
    </source>
</evidence>
<evidence type="ECO:0000313" key="2">
    <source>
        <dbReference type="EMBL" id="KMS95314.1"/>
    </source>
</evidence>
<evidence type="ECO:0000313" key="3">
    <source>
        <dbReference type="Proteomes" id="UP000035740"/>
    </source>
</evidence>
<dbReference type="Pfam" id="PF03478">
    <property type="entry name" value="Beta-prop_KIB1-4"/>
    <property type="match status" value="1"/>
</dbReference>
<sequence length="354" mass="40490">MATNSSTWPDLPRDILSSIADRLDKKIGVLRLRSICRSWRSALSSFHSDINFPLKLPSPLSPSSNFLSLFQRTVYLLSSPQNPSNGGFFLIKLEVRENCPNTFTLLDPLSTLITFPQPNSSINLLDYRISVVSESYYVYSDLDSEIKKVVVARNFFKNGDFVVLGLEFSGGLLIWRFGDDVWTEIEAFGRCFDDIISYNGKFYATADKKGRLVMIDSRLQPIDLVPKLMYGDGTCTHLVECDGDLWLVDEVFHDIQTRFGVFKLDEKGRFWDYELNLKDCVFFIGDDANFSLLRSEYNGCIRNVIYSKKVYFGDEGIIGFTKVFDMKTDISSVMEDSESYVELYNPPSSWFNPH</sequence>
<protein>
    <recommendedName>
        <fullName evidence="1">F-box domain-containing protein</fullName>
    </recommendedName>
</protein>
<accession>A0A0J8B2G8</accession>
<proteinExistence type="predicted"/>
<feature type="domain" description="F-box" evidence="1">
    <location>
        <begin position="11"/>
        <end position="52"/>
    </location>
</feature>
<dbReference type="PANTHER" id="PTHR47123:SF15">
    <property type="entry name" value="F-BOX PROTEIN SKIP23"/>
    <property type="match status" value="1"/>
</dbReference>
<dbReference type="KEGG" id="bvg:104884560"/>
<dbReference type="OMA" id="WKILDNS"/>